<comment type="caution">
    <text evidence="6">The sequence shown here is derived from an EMBL/GenBank/DDBJ whole genome shotgun (WGS) entry which is preliminary data.</text>
</comment>
<keyword evidence="7" id="KW-1185">Reference proteome</keyword>
<name>A0AAU9JK72_9CILI</name>
<keyword evidence="2" id="KW-0238">DNA-binding</keyword>
<dbReference type="InterPro" id="IPR017930">
    <property type="entry name" value="Myb_dom"/>
</dbReference>
<dbReference type="SUPFAM" id="SSF46689">
    <property type="entry name" value="Homeodomain-like"/>
    <property type="match status" value="1"/>
</dbReference>
<feature type="domain" description="Myb-like" evidence="4">
    <location>
        <begin position="59"/>
        <end position="109"/>
    </location>
</feature>
<dbReference type="PROSITE" id="PS50090">
    <property type="entry name" value="MYB_LIKE"/>
    <property type="match status" value="2"/>
</dbReference>
<sequence length="289" mass="33652">MRNYSRNTWTKEADEAIVNLVNELGVKRWTKIARSLEENYGIKGRTGKQCRERWFNHLDPNINSEKWTLEEEKVLFECQKKYGNCWTKMTEFLPGRTDNAIKNYFYSTLRRNLRRYNKKKPKSQQIHGKVQELIKVPELANLLTRHSERKKTPSEKLSSIKVEIPKPIPMSSKEKKNKQSKIEEESQLLLSLHQTKDPEGIWMKREGNNSDIEAPQAINDRAAVQPRSFPNPNSLPCMNIGFISFVTNLRNWCDLCLNSQNEMADNKGCGVHIKSEDIKKPDCFLDSPI</sequence>
<dbReference type="EMBL" id="CAJZBQ010000040">
    <property type="protein sequence ID" value="CAG9326108.1"/>
    <property type="molecule type" value="Genomic_DNA"/>
</dbReference>
<evidence type="ECO:0000259" key="5">
    <source>
        <dbReference type="PROSITE" id="PS51294"/>
    </source>
</evidence>
<accession>A0AAU9JK72</accession>
<evidence type="ECO:0000259" key="4">
    <source>
        <dbReference type="PROSITE" id="PS50090"/>
    </source>
</evidence>
<dbReference type="Proteomes" id="UP001162131">
    <property type="component" value="Unassembled WGS sequence"/>
</dbReference>
<dbReference type="PANTHER" id="PTHR45614:SF274">
    <property type="entry name" value="MYB-LIKE DNA-BINDING PROTEIN"/>
    <property type="match status" value="1"/>
</dbReference>
<evidence type="ECO:0000313" key="6">
    <source>
        <dbReference type="EMBL" id="CAG9326108.1"/>
    </source>
</evidence>
<dbReference type="InterPro" id="IPR009057">
    <property type="entry name" value="Homeodomain-like_sf"/>
</dbReference>
<evidence type="ECO:0000256" key="3">
    <source>
        <dbReference type="SAM" id="MobiDB-lite"/>
    </source>
</evidence>
<dbReference type="FunFam" id="1.10.10.60:FF:000010">
    <property type="entry name" value="Transcriptional activator Myb isoform A"/>
    <property type="match status" value="1"/>
</dbReference>
<keyword evidence="1" id="KW-0677">Repeat</keyword>
<feature type="domain" description="Myb-like" evidence="4">
    <location>
        <begin position="1"/>
        <end position="58"/>
    </location>
</feature>
<evidence type="ECO:0000256" key="1">
    <source>
        <dbReference type="ARBA" id="ARBA00022737"/>
    </source>
</evidence>
<dbReference type="GO" id="GO:0000978">
    <property type="term" value="F:RNA polymerase II cis-regulatory region sequence-specific DNA binding"/>
    <property type="evidence" value="ECO:0007669"/>
    <property type="project" value="TreeGrafter"/>
</dbReference>
<dbReference type="PROSITE" id="PS51294">
    <property type="entry name" value="HTH_MYB"/>
    <property type="match status" value="2"/>
</dbReference>
<dbReference type="GO" id="GO:0000981">
    <property type="term" value="F:DNA-binding transcription factor activity, RNA polymerase II-specific"/>
    <property type="evidence" value="ECO:0007669"/>
    <property type="project" value="TreeGrafter"/>
</dbReference>
<feature type="domain" description="HTH myb-type" evidence="5">
    <location>
        <begin position="66"/>
        <end position="113"/>
    </location>
</feature>
<dbReference type="CDD" id="cd00167">
    <property type="entry name" value="SANT"/>
    <property type="match status" value="2"/>
</dbReference>
<reference evidence="6" key="1">
    <citation type="submission" date="2021-09" db="EMBL/GenBank/DDBJ databases">
        <authorList>
            <consortium name="AG Swart"/>
            <person name="Singh M."/>
            <person name="Singh A."/>
            <person name="Seah K."/>
            <person name="Emmerich C."/>
        </authorList>
    </citation>
    <scope>NUCLEOTIDE SEQUENCE</scope>
    <source>
        <strain evidence="6">ATCC30299</strain>
    </source>
</reference>
<feature type="region of interest" description="Disordered" evidence="3">
    <location>
        <begin position="144"/>
        <end position="184"/>
    </location>
</feature>
<dbReference type="SMART" id="SM00717">
    <property type="entry name" value="SANT"/>
    <property type="match status" value="2"/>
</dbReference>
<dbReference type="GO" id="GO:0005634">
    <property type="term" value="C:nucleus"/>
    <property type="evidence" value="ECO:0007669"/>
    <property type="project" value="TreeGrafter"/>
</dbReference>
<dbReference type="Pfam" id="PF00249">
    <property type="entry name" value="Myb_DNA-binding"/>
    <property type="match status" value="2"/>
</dbReference>
<dbReference type="AlphaFoldDB" id="A0AAU9JK72"/>
<dbReference type="InterPro" id="IPR001005">
    <property type="entry name" value="SANT/Myb"/>
</dbReference>
<feature type="domain" description="HTH myb-type" evidence="5">
    <location>
        <begin position="1"/>
        <end position="62"/>
    </location>
</feature>
<evidence type="ECO:0000313" key="7">
    <source>
        <dbReference type="Proteomes" id="UP001162131"/>
    </source>
</evidence>
<gene>
    <name evidence="6" type="ORF">BSTOLATCC_MIC40547</name>
</gene>
<dbReference type="PANTHER" id="PTHR45614">
    <property type="entry name" value="MYB PROTEIN-RELATED"/>
    <property type="match status" value="1"/>
</dbReference>
<dbReference type="InterPro" id="IPR050560">
    <property type="entry name" value="MYB_TF"/>
</dbReference>
<protein>
    <submittedName>
        <fullName evidence="6">Uncharacterized protein</fullName>
    </submittedName>
</protein>
<dbReference type="Gene3D" id="1.10.10.60">
    <property type="entry name" value="Homeodomain-like"/>
    <property type="match status" value="2"/>
</dbReference>
<evidence type="ECO:0000256" key="2">
    <source>
        <dbReference type="ARBA" id="ARBA00023125"/>
    </source>
</evidence>
<organism evidence="6 7">
    <name type="scientific">Blepharisma stoltei</name>
    <dbReference type="NCBI Taxonomy" id="1481888"/>
    <lineage>
        <taxon>Eukaryota</taxon>
        <taxon>Sar</taxon>
        <taxon>Alveolata</taxon>
        <taxon>Ciliophora</taxon>
        <taxon>Postciliodesmatophora</taxon>
        <taxon>Heterotrichea</taxon>
        <taxon>Heterotrichida</taxon>
        <taxon>Blepharismidae</taxon>
        <taxon>Blepharisma</taxon>
    </lineage>
</organism>
<proteinExistence type="predicted"/>